<organism evidence="5">
    <name type="scientific">Naegleria gruberi</name>
    <name type="common">Amoeba</name>
    <dbReference type="NCBI Taxonomy" id="5762"/>
    <lineage>
        <taxon>Eukaryota</taxon>
        <taxon>Discoba</taxon>
        <taxon>Heterolobosea</taxon>
        <taxon>Tetramitia</taxon>
        <taxon>Eutetramitia</taxon>
        <taxon>Vahlkampfiidae</taxon>
        <taxon>Naegleria</taxon>
    </lineage>
</organism>
<dbReference type="Proteomes" id="UP000006671">
    <property type="component" value="Unassembled WGS sequence"/>
</dbReference>
<comment type="similarity">
    <text evidence="2">Belongs to the NAD(P)-dependent epimerase/dehydratase family. Dihydroflavonol-4-reductase subfamily.</text>
</comment>
<dbReference type="InterPro" id="IPR050425">
    <property type="entry name" value="NAD(P)_dehydrat-like"/>
</dbReference>
<sequence>MSTQSIPNSNNIKVCVTGATGFIASHIVYQLLLKGYTVHGTVRSLPKGQEELMSALLKFDQFSEDGQKKLSEEMMKERLICFEGDLLKEGCFEKAIEGCRFVQHTASPYKIDVKDPQTDLVDPALKGTLNVVNECIKLRKTQSNEDSNRLQRIILTSSIAAIVDTALPDKVYTEEDWNELSGLDKNPYFYSKVVAEKAAWKVLRQAELEHGNEFLELAVINPSAVVGRPIFEKQVNQSHESIQKIANGEFPAIFNLAFVFVDVKDVATAHVAAMEHEIDNRSRFLPSKGERFIAAGDETTNMKQMCDLFRELFPNPPNTWIKNVPSFSMEGGFGNAVAKFAGLFQPKGVRQLVNSSVGKPTYFSNKKIRETFGMTFMDAKTQIKISTEHLLKLGLIK</sequence>
<protein>
    <submittedName>
        <fullName evidence="4">Cinnamyl-alcohol dehydrogenase-like protein</fullName>
    </submittedName>
</protein>
<reference evidence="4 5" key="1">
    <citation type="journal article" date="2010" name="Cell">
        <title>The genome of Naegleria gruberi illuminates early eukaryotic versatility.</title>
        <authorList>
            <person name="Fritz-Laylin L.K."/>
            <person name="Prochnik S.E."/>
            <person name="Ginger M.L."/>
            <person name="Dacks J.B."/>
            <person name="Carpenter M.L."/>
            <person name="Field M.C."/>
            <person name="Kuo A."/>
            <person name="Paredez A."/>
            <person name="Chapman J."/>
            <person name="Pham J."/>
            <person name="Shu S."/>
            <person name="Neupane R."/>
            <person name="Cipriano M."/>
            <person name="Mancuso J."/>
            <person name="Tu H."/>
            <person name="Salamov A."/>
            <person name="Lindquist E."/>
            <person name="Shapiro H."/>
            <person name="Lucas S."/>
            <person name="Grigoriev I.V."/>
            <person name="Cande W.Z."/>
            <person name="Fulton C."/>
            <person name="Rokhsar D.S."/>
            <person name="Dawson S.C."/>
        </authorList>
    </citation>
    <scope>NUCLEOTIDE SEQUENCE [LARGE SCALE GENOMIC DNA]</scope>
    <source>
        <strain evidence="4 5">NEG-M</strain>
    </source>
</reference>
<dbReference type="SUPFAM" id="SSF51735">
    <property type="entry name" value="NAD(P)-binding Rossmann-fold domains"/>
    <property type="match status" value="1"/>
</dbReference>
<dbReference type="Pfam" id="PF01370">
    <property type="entry name" value="Epimerase"/>
    <property type="match status" value="1"/>
</dbReference>
<evidence type="ECO:0000259" key="3">
    <source>
        <dbReference type="Pfam" id="PF01370"/>
    </source>
</evidence>
<evidence type="ECO:0000256" key="2">
    <source>
        <dbReference type="ARBA" id="ARBA00023445"/>
    </source>
</evidence>
<dbReference type="PANTHER" id="PTHR10366">
    <property type="entry name" value="NAD DEPENDENT EPIMERASE/DEHYDRATASE"/>
    <property type="match status" value="1"/>
</dbReference>
<proteinExistence type="inferred from homology"/>
<name>D2VRU6_NAEGR</name>
<keyword evidence="1" id="KW-0560">Oxidoreductase</keyword>
<dbReference type="GeneID" id="8854417"/>
<dbReference type="InParanoid" id="D2VRU6"/>
<dbReference type="VEuPathDB" id="AmoebaDB:NAEGRDRAFT_81010"/>
<dbReference type="InterPro" id="IPR036291">
    <property type="entry name" value="NAD(P)-bd_dom_sf"/>
</dbReference>
<dbReference type="OMA" id="MTIIANT"/>
<dbReference type="RefSeq" id="XP_002673195.1">
    <property type="nucleotide sequence ID" value="XM_002673149.1"/>
</dbReference>
<gene>
    <name evidence="4" type="ORF">NAEGRDRAFT_81010</name>
</gene>
<dbReference type="GO" id="GO:0016616">
    <property type="term" value="F:oxidoreductase activity, acting on the CH-OH group of donors, NAD or NADP as acceptor"/>
    <property type="evidence" value="ECO:0007669"/>
    <property type="project" value="TreeGrafter"/>
</dbReference>
<dbReference type="EMBL" id="GG738892">
    <property type="protein sequence ID" value="EFC40451.1"/>
    <property type="molecule type" value="Genomic_DNA"/>
</dbReference>
<dbReference type="STRING" id="5762.D2VRU6"/>
<dbReference type="eggNOG" id="KOG1502">
    <property type="taxonomic scope" value="Eukaryota"/>
</dbReference>
<accession>D2VRU6</accession>
<dbReference type="AlphaFoldDB" id="D2VRU6"/>
<dbReference type="OrthoDB" id="2735536at2759"/>
<dbReference type="PANTHER" id="PTHR10366:SF564">
    <property type="entry name" value="STEROL-4-ALPHA-CARBOXYLATE 3-DEHYDROGENASE, DECARBOXYLATING"/>
    <property type="match status" value="1"/>
</dbReference>
<dbReference type="KEGG" id="ngr:NAEGRDRAFT_81010"/>
<dbReference type="InterPro" id="IPR001509">
    <property type="entry name" value="Epimerase_deHydtase"/>
</dbReference>
<feature type="domain" description="NAD-dependent epimerase/dehydratase" evidence="3">
    <location>
        <begin position="14"/>
        <end position="276"/>
    </location>
</feature>
<dbReference type="Gene3D" id="3.40.50.720">
    <property type="entry name" value="NAD(P)-binding Rossmann-like Domain"/>
    <property type="match status" value="1"/>
</dbReference>
<evidence type="ECO:0000313" key="4">
    <source>
        <dbReference type="EMBL" id="EFC40451.1"/>
    </source>
</evidence>
<evidence type="ECO:0000256" key="1">
    <source>
        <dbReference type="ARBA" id="ARBA00023002"/>
    </source>
</evidence>
<keyword evidence="5" id="KW-1185">Reference proteome</keyword>
<evidence type="ECO:0000313" key="5">
    <source>
        <dbReference type="Proteomes" id="UP000006671"/>
    </source>
</evidence>